<proteinExistence type="predicted"/>
<dbReference type="SMART" id="SM00327">
    <property type="entry name" value="VWA"/>
    <property type="match status" value="1"/>
</dbReference>
<dbReference type="SUPFAM" id="SSF53300">
    <property type="entry name" value="vWA-like"/>
    <property type="match status" value="1"/>
</dbReference>
<feature type="region of interest" description="Disordered" evidence="1">
    <location>
        <begin position="1"/>
        <end position="31"/>
    </location>
</feature>
<dbReference type="EMBL" id="CM029054">
    <property type="protein sequence ID" value="KAG2538022.1"/>
    <property type="molecule type" value="Genomic_DNA"/>
</dbReference>
<dbReference type="CDD" id="cd01466">
    <property type="entry name" value="vWA_C3HC4_type"/>
    <property type="match status" value="1"/>
</dbReference>
<feature type="compositionally biased region" description="Polar residues" evidence="1">
    <location>
        <begin position="467"/>
        <end position="479"/>
    </location>
</feature>
<feature type="compositionally biased region" description="Basic and acidic residues" evidence="1">
    <location>
        <begin position="489"/>
        <end position="498"/>
    </location>
</feature>
<reference evidence="3" key="1">
    <citation type="submission" date="2020-05" db="EMBL/GenBank/DDBJ databases">
        <title>WGS assembly of Panicum virgatum.</title>
        <authorList>
            <person name="Lovell J.T."/>
            <person name="Jenkins J."/>
            <person name="Shu S."/>
            <person name="Juenger T.E."/>
            <person name="Schmutz J."/>
        </authorList>
    </citation>
    <scope>NUCLEOTIDE SEQUENCE</scope>
    <source>
        <strain evidence="3">AP13</strain>
    </source>
</reference>
<dbReference type="Gene3D" id="3.40.50.410">
    <property type="entry name" value="von Willebrand factor, type A domain"/>
    <property type="match status" value="1"/>
</dbReference>
<evidence type="ECO:0000313" key="4">
    <source>
        <dbReference type="Proteomes" id="UP000823388"/>
    </source>
</evidence>
<accession>A0A8T0MPG9</accession>
<feature type="domain" description="VWFA" evidence="2">
    <location>
        <begin position="77"/>
        <end position="259"/>
    </location>
</feature>
<feature type="compositionally biased region" description="Basic and acidic residues" evidence="1">
    <location>
        <begin position="508"/>
        <end position="530"/>
    </location>
</feature>
<sequence>MTDTKAAVPHLPLPVGAFHDDDPLEQRQTAGGGAAGGGLVLKAQCEFPALGRGASMDKFAVLVDAKAPADVARAPLDLVLVLDVSGSMQGQKLALLKQAVCFVVDQLGPADRLSVVVFSIGARRLSRLVRMSDTGKAAAKQAVEALAVEGGTNIGAGLRVGAEVLVGRRHRNVVASMILLSDGQDTVLLPQPNGAAKNYMSLVPPSFAHAASRPAPIHTFGFGADHDAAVMHAIAEATGGTFSFVQAQSAIQNTFARCIGGLLSVAVQGARIDVTCLHRGVRVQEVKSGSYGNHVAADGCAASIDVGELYDDESRRFLVLVYVPRARPTEERTRLVKVSCTYRFAATGQTAHVAAPAAMIQRPLELTDMPPPSIEVERERVRLAAADGIAAARAAADGGEHAGAARILNGRLREVERSAPGAAGDDPTCEAIKEELRDLSERVGDRREYQQSGRACLLAGMSSHAQQRASGVELQSSAGKTPRAYLTPKMEEMVDLSRESSSSSRKRGSSERPEGGSRLDKQIKEDLSEN</sequence>
<dbReference type="InterPro" id="IPR032838">
    <property type="entry name" value="Vwaint_dom"/>
</dbReference>
<dbReference type="Pfam" id="PF00092">
    <property type="entry name" value="VWA"/>
    <property type="match status" value="1"/>
</dbReference>
<gene>
    <name evidence="3" type="ORF">PVAP13_9NG331138</name>
</gene>
<comment type="caution">
    <text evidence="3">The sequence shown here is derived from an EMBL/GenBank/DDBJ whole genome shotgun (WGS) entry which is preliminary data.</text>
</comment>
<dbReference type="InterPro" id="IPR036465">
    <property type="entry name" value="vWFA_dom_sf"/>
</dbReference>
<name>A0A8T0MPG9_PANVG</name>
<feature type="region of interest" description="Disordered" evidence="1">
    <location>
        <begin position="467"/>
        <end position="530"/>
    </location>
</feature>
<dbReference type="AlphaFoldDB" id="A0A8T0MPG9"/>
<evidence type="ECO:0000313" key="3">
    <source>
        <dbReference type="EMBL" id="KAG2538022.1"/>
    </source>
</evidence>
<dbReference type="PANTHER" id="PTHR10579:SF51">
    <property type="entry name" value="ZINC FINGER (C3HC4-TYPE RING FINGER) FAMILY PROTEIN"/>
    <property type="match status" value="1"/>
</dbReference>
<dbReference type="Pfam" id="PF14624">
    <property type="entry name" value="Vwaint"/>
    <property type="match status" value="1"/>
</dbReference>
<organism evidence="3 4">
    <name type="scientific">Panicum virgatum</name>
    <name type="common">Blackwell switchgrass</name>
    <dbReference type="NCBI Taxonomy" id="38727"/>
    <lineage>
        <taxon>Eukaryota</taxon>
        <taxon>Viridiplantae</taxon>
        <taxon>Streptophyta</taxon>
        <taxon>Embryophyta</taxon>
        <taxon>Tracheophyta</taxon>
        <taxon>Spermatophyta</taxon>
        <taxon>Magnoliopsida</taxon>
        <taxon>Liliopsida</taxon>
        <taxon>Poales</taxon>
        <taxon>Poaceae</taxon>
        <taxon>PACMAD clade</taxon>
        <taxon>Panicoideae</taxon>
        <taxon>Panicodae</taxon>
        <taxon>Paniceae</taxon>
        <taxon>Panicinae</taxon>
        <taxon>Panicum</taxon>
        <taxon>Panicum sect. Hiantes</taxon>
    </lineage>
</organism>
<dbReference type="InterPro" id="IPR002035">
    <property type="entry name" value="VWF_A"/>
</dbReference>
<evidence type="ECO:0000256" key="1">
    <source>
        <dbReference type="SAM" id="MobiDB-lite"/>
    </source>
</evidence>
<dbReference type="PROSITE" id="PS50234">
    <property type="entry name" value="VWFA"/>
    <property type="match status" value="1"/>
</dbReference>
<dbReference type="InterPro" id="IPR051266">
    <property type="entry name" value="CLCR"/>
</dbReference>
<protein>
    <recommendedName>
        <fullName evidence="2">VWFA domain-containing protein</fullName>
    </recommendedName>
</protein>
<dbReference type="Proteomes" id="UP000823388">
    <property type="component" value="Chromosome 9N"/>
</dbReference>
<keyword evidence="4" id="KW-1185">Reference proteome</keyword>
<dbReference type="OrthoDB" id="687730at2759"/>
<evidence type="ECO:0000259" key="2">
    <source>
        <dbReference type="PROSITE" id="PS50234"/>
    </source>
</evidence>
<dbReference type="PANTHER" id="PTHR10579">
    <property type="entry name" value="CALCIUM-ACTIVATED CHLORIDE CHANNEL REGULATOR"/>
    <property type="match status" value="1"/>
</dbReference>